<dbReference type="SUPFAM" id="SSF54236">
    <property type="entry name" value="Ubiquitin-like"/>
    <property type="match status" value="1"/>
</dbReference>
<dbReference type="RefSeq" id="XP_014150692.1">
    <property type="nucleotide sequence ID" value="XM_014295217.1"/>
</dbReference>
<dbReference type="Gene3D" id="3.10.20.90">
    <property type="entry name" value="Phosphatidylinositol 3-kinase Catalytic Subunit, Chain A, domain 1"/>
    <property type="match status" value="1"/>
</dbReference>
<dbReference type="EMBL" id="KQ242960">
    <property type="protein sequence ID" value="KNC76790.1"/>
    <property type="molecule type" value="Genomic_DNA"/>
</dbReference>
<keyword evidence="3" id="KW-1185">Reference proteome</keyword>
<dbReference type="OrthoDB" id="10251089at2759"/>
<feature type="non-terminal residue" evidence="2">
    <location>
        <position position="89"/>
    </location>
</feature>
<gene>
    <name evidence="2" type="ORF">SARC_10727</name>
</gene>
<dbReference type="AlphaFoldDB" id="A0A0L0FJ55"/>
<dbReference type="InterPro" id="IPR029071">
    <property type="entry name" value="Ubiquitin-like_domsf"/>
</dbReference>
<proteinExistence type="predicted"/>
<evidence type="ECO:0000313" key="3">
    <source>
        <dbReference type="Proteomes" id="UP000054560"/>
    </source>
</evidence>
<reference evidence="2 3" key="1">
    <citation type="submission" date="2011-02" db="EMBL/GenBank/DDBJ databases">
        <title>The Genome Sequence of Sphaeroforma arctica JP610.</title>
        <authorList>
            <consortium name="The Broad Institute Genome Sequencing Platform"/>
            <person name="Russ C."/>
            <person name="Cuomo C."/>
            <person name="Young S.K."/>
            <person name="Zeng Q."/>
            <person name="Gargeya S."/>
            <person name="Alvarado L."/>
            <person name="Berlin A."/>
            <person name="Chapman S.B."/>
            <person name="Chen Z."/>
            <person name="Freedman E."/>
            <person name="Gellesch M."/>
            <person name="Goldberg J."/>
            <person name="Griggs A."/>
            <person name="Gujja S."/>
            <person name="Heilman E."/>
            <person name="Heiman D."/>
            <person name="Howarth C."/>
            <person name="Mehta T."/>
            <person name="Neiman D."/>
            <person name="Pearson M."/>
            <person name="Roberts A."/>
            <person name="Saif S."/>
            <person name="Shea T."/>
            <person name="Shenoy N."/>
            <person name="Sisk P."/>
            <person name="Stolte C."/>
            <person name="Sykes S."/>
            <person name="White J."/>
            <person name="Yandava C."/>
            <person name="Burger G."/>
            <person name="Gray M.W."/>
            <person name="Holland P.W.H."/>
            <person name="King N."/>
            <person name="Lang F.B.F."/>
            <person name="Roger A.J."/>
            <person name="Ruiz-Trillo I."/>
            <person name="Haas B."/>
            <person name="Nusbaum C."/>
            <person name="Birren B."/>
        </authorList>
    </citation>
    <scope>NUCLEOTIDE SEQUENCE [LARGE SCALE GENOMIC DNA]</scope>
    <source>
        <strain evidence="2 3">JP610</strain>
    </source>
</reference>
<evidence type="ECO:0000259" key="1">
    <source>
        <dbReference type="Pfam" id="PF11543"/>
    </source>
</evidence>
<protein>
    <recommendedName>
        <fullName evidence="1">Nuclear pore localisation protein Npl4 ubiquitin-like domain-containing protein</fullName>
    </recommendedName>
</protein>
<sequence length="89" mass="9992">MLLRVRSPDGMKRISLEASDTIINLLQLVEAECSVEAGMYSLYAEIAKKQTDITDLEATVRVAEYLKHGDMLTLKVLDTQSDMVIDEPF</sequence>
<dbReference type="Proteomes" id="UP000054560">
    <property type="component" value="Unassembled WGS sequence"/>
</dbReference>
<dbReference type="GeneID" id="25911231"/>
<feature type="domain" description="Nuclear pore localisation protein Npl4 ubiquitin-like" evidence="1">
    <location>
        <begin position="1"/>
        <end position="75"/>
    </location>
</feature>
<evidence type="ECO:0000313" key="2">
    <source>
        <dbReference type="EMBL" id="KNC76790.1"/>
    </source>
</evidence>
<organism evidence="2 3">
    <name type="scientific">Sphaeroforma arctica JP610</name>
    <dbReference type="NCBI Taxonomy" id="667725"/>
    <lineage>
        <taxon>Eukaryota</taxon>
        <taxon>Ichthyosporea</taxon>
        <taxon>Ichthyophonida</taxon>
        <taxon>Sphaeroforma</taxon>
    </lineage>
</organism>
<name>A0A0L0FJ55_9EUKA</name>
<dbReference type="Pfam" id="PF11543">
    <property type="entry name" value="UN_NPL4"/>
    <property type="match status" value="1"/>
</dbReference>
<accession>A0A0L0FJ55</accession>
<dbReference type="InterPro" id="IPR024682">
    <property type="entry name" value="Npl4_Ub-like_dom"/>
</dbReference>